<evidence type="ECO:0000256" key="3">
    <source>
        <dbReference type="ARBA" id="ARBA00022801"/>
    </source>
</evidence>
<name>A0ABV3PYN6_9HYPH</name>
<organism evidence="6 8">
    <name type="scientific">Labrys neptuniae</name>
    <dbReference type="NCBI Taxonomy" id="376174"/>
    <lineage>
        <taxon>Bacteria</taxon>
        <taxon>Pseudomonadati</taxon>
        <taxon>Pseudomonadota</taxon>
        <taxon>Alphaproteobacteria</taxon>
        <taxon>Hyphomicrobiales</taxon>
        <taxon>Xanthobacteraceae</taxon>
        <taxon>Labrys</taxon>
    </lineage>
</organism>
<evidence type="ECO:0000256" key="2">
    <source>
        <dbReference type="ARBA" id="ARBA00022723"/>
    </source>
</evidence>
<evidence type="ECO:0000256" key="4">
    <source>
        <dbReference type="ARBA" id="ARBA00022842"/>
    </source>
</evidence>
<dbReference type="InterPro" id="IPR000086">
    <property type="entry name" value="NUDIX_hydrolase_dom"/>
</dbReference>
<protein>
    <submittedName>
        <fullName evidence="6">NUDIX hydrolase</fullName>
    </submittedName>
</protein>
<evidence type="ECO:0000313" key="8">
    <source>
        <dbReference type="Proteomes" id="UP001555786"/>
    </source>
</evidence>
<comment type="caution">
    <text evidence="6">The sequence shown here is derived from an EMBL/GenBank/DDBJ whole genome shotgun (WGS) entry which is preliminary data.</text>
</comment>
<keyword evidence="8" id="KW-1185">Reference proteome</keyword>
<proteinExistence type="predicted"/>
<feature type="domain" description="Nudix hydrolase" evidence="5">
    <location>
        <begin position="20"/>
        <end position="137"/>
    </location>
</feature>
<keyword evidence="3 6" id="KW-0378">Hydrolase</keyword>
<dbReference type="Proteomes" id="UP001595190">
    <property type="component" value="Unassembled WGS sequence"/>
</dbReference>
<evidence type="ECO:0000256" key="1">
    <source>
        <dbReference type="ARBA" id="ARBA00001946"/>
    </source>
</evidence>
<dbReference type="PANTHER" id="PTHR12629:SF0">
    <property type="entry name" value="DIPHOSPHOINOSITOL-POLYPHOSPHATE DIPHOSPHATASE"/>
    <property type="match status" value="1"/>
</dbReference>
<sequence>MAKPRGKNQKALTSGTPLRQVAALPFRRRKGGGIEVLVLTSRQTRRFIIPKGWAEGPKTWKWAEREALEEAGILGKIKRKPIGQYRYWKRFKSHFGMVEVDVYPLKVENELESWPEETQRLRKWLSPEDAALLIDEPQLVALIRKFAR</sequence>
<dbReference type="PANTHER" id="PTHR12629">
    <property type="entry name" value="DIPHOSPHOINOSITOL POLYPHOSPHATE PHOSPHOHYDROLASE"/>
    <property type="match status" value="1"/>
</dbReference>
<dbReference type="Proteomes" id="UP001555786">
    <property type="component" value="Unassembled WGS sequence"/>
</dbReference>
<gene>
    <name evidence="6" type="ORF">ABXS05_32320</name>
    <name evidence="7" type="ORF">ACETRX_33890</name>
</gene>
<dbReference type="InterPro" id="IPR047198">
    <property type="entry name" value="DDP-like_NUDIX"/>
</dbReference>
<dbReference type="CDD" id="cd04666">
    <property type="entry name" value="NUDIX_DIPP2_like_Nudt4"/>
    <property type="match status" value="1"/>
</dbReference>
<evidence type="ECO:0000313" key="6">
    <source>
        <dbReference type="EMBL" id="MEW9310268.1"/>
    </source>
</evidence>
<dbReference type="SUPFAM" id="SSF55811">
    <property type="entry name" value="Nudix"/>
    <property type="match status" value="1"/>
</dbReference>
<dbReference type="EMBL" id="JBHGPK010000038">
    <property type="protein sequence ID" value="MFC2254646.1"/>
    <property type="molecule type" value="Genomic_DNA"/>
</dbReference>
<dbReference type="InterPro" id="IPR015797">
    <property type="entry name" value="NUDIX_hydrolase-like_dom_sf"/>
</dbReference>
<keyword evidence="4" id="KW-0460">Magnesium</keyword>
<evidence type="ECO:0000313" key="9">
    <source>
        <dbReference type="Proteomes" id="UP001595190"/>
    </source>
</evidence>
<evidence type="ECO:0000313" key="7">
    <source>
        <dbReference type="EMBL" id="MFC2254646.1"/>
    </source>
</evidence>
<dbReference type="Pfam" id="PF00293">
    <property type="entry name" value="NUDIX"/>
    <property type="match status" value="1"/>
</dbReference>
<evidence type="ECO:0000259" key="5">
    <source>
        <dbReference type="Pfam" id="PF00293"/>
    </source>
</evidence>
<dbReference type="GO" id="GO:0016787">
    <property type="term" value="F:hydrolase activity"/>
    <property type="evidence" value="ECO:0007669"/>
    <property type="project" value="UniProtKB-KW"/>
</dbReference>
<comment type="cofactor">
    <cofactor evidence="1">
        <name>Mg(2+)</name>
        <dbReference type="ChEBI" id="CHEBI:18420"/>
    </cofactor>
</comment>
<accession>A0ABV3PYN6</accession>
<keyword evidence="2" id="KW-0479">Metal-binding</keyword>
<reference evidence="6 8" key="1">
    <citation type="submission" date="2024-07" db="EMBL/GenBank/DDBJ databases">
        <title>Description of Labrys sedimenti sp. nov., isolated from a diclofenac-degrading enrichment culture.</title>
        <authorList>
            <person name="Tancsics A."/>
            <person name="Csepanyi A."/>
        </authorList>
    </citation>
    <scope>NUCLEOTIDE SEQUENCE [LARGE SCALE GENOMIC DNA]</scope>
    <source>
        <strain evidence="6 8">LMG 23578</strain>
    </source>
</reference>
<reference evidence="7 9" key="2">
    <citation type="submission" date="2024-09" db="EMBL/GenBank/DDBJ databases">
        <title>Description of Labrys sedimenti sp. nov., isolated from a diclofenac-degrading enrichment culture, and genome-based reclassification of Labrys portucalensis as a later heterotypic synonym of Labrys neptuniae.</title>
        <authorList>
            <person name="Tancsics A."/>
            <person name="Csepanyi A."/>
        </authorList>
    </citation>
    <scope>NUCLEOTIDE SEQUENCE [LARGE SCALE GENOMIC DNA]</scope>
    <source>
        <strain evidence="7 9">LMG 23412</strain>
    </source>
</reference>
<dbReference type="EMBL" id="JBFNQD010000024">
    <property type="protein sequence ID" value="MEW9310268.1"/>
    <property type="molecule type" value="Genomic_DNA"/>
</dbReference>
<dbReference type="RefSeq" id="WP_311944595.1">
    <property type="nucleotide sequence ID" value="NZ_JAVSCS010000053.1"/>
</dbReference>
<dbReference type="Gene3D" id="3.90.79.10">
    <property type="entry name" value="Nucleoside Triphosphate Pyrophosphohydrolase"/>
    <property type="match status" value="1"/>
</dbReference>